<reference evidence="1" key="1">
    <citation type="submission" date="2014-11" db="EMBL/GenBank/DDBJ databases">
        <authorList>
            <person name="Amaro Gonzalez C."/>
        </authorList>
    </citation>
    <scope>NUCLEOTIDE SEQUENCE</scope>
</reference>
<accession>A0A0E9UEY4</accession>
<protein>
    <submittedName>
        <fullName evidence="1">Uncharacterized protein</fullName>
    </submittedName>
</protein>
<name>A0A0E9UEY4_ANGAN</name>
<organism evidence="1">
    <name type="scientific">Anguilla anguilla</name>
    <name type="common">European freshwater eel</name>
    <name type="synonym">Muraena anguilla</name>
    <dbReference type="NCBI Taxonomy" id="7936"/>
    <lineage>
        <taxon>Eukaryota</taxon>
        <taxon>Metazoa</taxon>
        <taxon>Chordata</taxon>
        <taxon>Craniata</taxon>
        <taxon>Vertebrata</taxon>
        <taxon>Euteleostomi</taxon>
        <taxon>Actinopterygii</taxon>
        <taxon>Neopterygii</taxon>
        <taxon>Teleostei</taxon>
        <taxon>Anguilliformes</taxon>
        <taxon>Anguillidae</taxon>
        <taxon>Anguilla</taxon>
    </lineage>
</organism>
<dbReference type="EMBL" id="GBXM01044812">
    <property type="protein sequence ID" value="JAH63765.1"/>
    <property type="molecule type" value="Transcribed_RNA"/>
</dbReference>
<sequence length="33" mass="3673">MPVLINLTLPSECTHSKLPVPHHHLPHKQPTGL</sequence>
<reference evidence="1" key="2">
    <citation type="journal article" date="2015" name="Fish Shellfish Immunol.">
        <title>Early steps in the European eel (Anguilla anguilla)-Vibrio vulnificus interaction in the gills: Role of the RtxA13 toxin.</title>
        <authorList>
            <person name="Callol A."/>
            <person name="Pajuelo D."/>
            <person name="Ebbesson L."/>
            <person name="Teles M."/>
            <person name="MacKenzie S."/>
            <person name="Amaro C."/>
        </authorList>
    </citation>
    <scope>NUCLEOTIDE SEQUENCE</scope>
</reference>
<dbReference type="AlphaFoldDB" id="A0A0E9UEY4"/>
<proteinExistence type="predicted"/>
<evidence type="ECO:0000313" key="1">
    <source>
        <dbReference type="EMBL" id="JAH63765.1"/>
    </source>
</evidence>